<organism evidence="1 2">
    <name type="scientific">Helicobacter pylori NQ4200</name>
    <dbReference type="NCBI Taxonomy" id="992024"/>
    <lineage>
        <taxon>Bacteria</taxon>
        <taxon>Pseudomonadati</taxon>
        <taxon>Campylobacterota</taxon>
        <taxon>Epsilonproteobacteria</taxon>
        <taxon>Campylobacterales</taxon>
        <taxon>Helicobacteraceae</taxon>
        <taxon>Helicobacter</taxon>
    </lineage>
</organism>
<name>I9Q277_HELPX</name>
<protein>
    <recommendedName>
        <fullName evidence="3">Lipoprotein</fullName>
    </recommendedName>
</protein>
<accession>I9Q277</accession>
<dbReference type="PROSITE" id="PS51257">
    <property type="entry name" value="PROKAR_LIPOPROTEIN"/>
    <property type="match status" value="1"/>
</dbReference>
<gene>
    <name evidence="1" type="ORF">HPNQ4200_1588</name>
</gene>
<dbReference type="EMBL" id="AKNS01000012">
    <property type="protein sequence ID" value="EJB27344.1"/>
    <property type="molecule type" value="Genomic_DNA"/>
</dbReference>
<evidence type="ECO:0008006" key="3">
    <source>
        <dbReference type="Google" id="ProtNLM"/>
    </source>
</evidence>
<evidence type="ECO:0000313" key="2">
    <source>
        <dbReference type="Proteomes" id="UP000003358"/>
    </source>
</evidence>
<proteinExistence type="predicted"/>
<evidence type="ECO:0000313" key="1">
    <source>
        <dbReference type="EMBL" id="EJB27344.1"/>
    </source>
</evidence>
<reference evidence="1 2" key="1">
    <citation type="journal article" date="2013" name="Pathog. Dis.">
        <title>Genome sequences of 65 Helicobacter pylori strains isolated from asymptomatic individuals and patients with gastric cancer, peptic ulcer disease, or gastritis.</title>
        <authorList>
            <person name="Blanchard T.G."/>
            <person name="Czinn S.J."/>
            <person name="Correa P."/>
            <person name="Nakazawa T."/>
            <person name="Keelan M."/>
            <person name="Morningstar L."/>
            <person name="Santana-Cruz I."/>
            <person name="Maroo A."/>
            <person name="McCracken C."/>
            <person name="Shefchek K."/>
            <person name="Daugherty S."/>
            <person name="Song Y."/>
            <person name="Fraser C.M."/>
            <person name="Fricke W.F."/>
        </authorList>
    </citation>
    <scope>NUCLEOTIDE SEQUENCE [LARGE SCALE GENOMIC DNA]</scope>
    <source>
        <strain evidence="1 2">NQ4200</strain>
    </source>
</reference>
<dbReference type="AlphaFoldDB" id="I9Q277"/>
<sequence>MLVKVGLFLSFGAFACGYLKITARSVRDPCSLNKALIRFLKLSSTLIKQSLA</sequence>
<comment type="caution">
    <text evidence="1">The sequence shown here is derived from an EMBL/GenBank/DDBJ whole genome shotgun (WGS) entry which is preliminary data.</text>
</comment>
<dbReference type="Proteomes" id="UP000003358">
    <property type="component" value="Unassembled WGS sequence"/>
</dbReference>